<dbReference type="CDD" id="cd10548">
    <property type="entry name" value="cupin_CDO"/>
    <property type="match status" value="1"/>
</dbReference>
<evidence type="ECO:0000256" key="6">
    <source>
        <dbReference type="PIRSR" id="PIRSR610300-51"/>
    </source>
</evidence>
<organism evidence="7">
    <name type="scientific">Polynucleobacter yangtzensis</name>
    <dbReference type="NCBI Taxonomy" id="1743159"/>
    <lineage>
        <taxon>Bacteria</taxon>
        <taxon>Pseudomonadati</taxon>
        <taxon>Pseudomonadota</taxon>
        <taxon>Betaproteobacteria</taxon>
        <taxon>Burkholderiales</taxon>
        <taxon>Burkholderiaceae</taxon>
        <taxon>Polynucleobacter</taxon>
    </lineage>
</organism>
<protein>
    <recommendedName>
        <fullName evidence="8">Cysteine dioxygenase</fullName>
    </recommendedName>
</protein>
<dbReference type="InterPro" id="IPR014710">
    <property type="entry name" value="RmlC-like_jellyroll"/>
</dbReference>
<keyword evidence="2 6" id="KW-0479">Metal-binding</keyword>
<evidence type="ECO:0000256" key="3">
    <source>
        <dbReference type="ARBA" id="ARBA00022964"/>
    </source>
</evidence>
<sequence length="199" mass="22295">MHEMDQTMSDGKLLTFVKELSLLLEQKPSEAVIFTKGKKLLENLIAVDDWLPEEFTKPHPQYYQQYLLYADPLDRFSVVSFVWGPGQKTPIHNHTVWGMVGQLRGQEKGTPYYRQANGEFKPGESCVSPPGHVDTVSPATHDIHVVENNMSDQTSISIHVYGGNIGRIHRSVFDPVTGAEKSFVSGYANSVIPNLWNPA</sequence>
<dbReference type="SUPFAM" id="SSF51182">
    <property type="entry name" value="RmlC-like cupins"/>
    <property type="match status" value="1"/>
</dbReference>
<gene>
    <name evidence="7" type="ORF">PKF023_06780</name>
</gene>
<keyword evidence="5 6" id="KW-0408">Iron</keyword>
<evidence type="ECO:0000313" key="7">
    <source>
        <dbReference type="EMBL" id="BDT76875.1"/>
    </source>
</evidence>
<comment type="similarity">
    <text evidence="1">Belongs to the cysteine dioxygenase family.</text>
</comment>
<dbReference type="GO" id="GO:0016702">
    <property type="term" value="F:oxidoreductase activity, acting on single donors with incorporation of molecular oxygen, incorporation of two atoms of oxygen"/>
    <property type="evidence" value="ECO:0007669"/>
    <property type="project" value="InterPro"/>
</dbReference>
<keyword evidence="4" id="KW-0560">Oxidoreductase</keyword>
<dbReference type="PANTHER" id="PTHR12918">
    <property type="entry name" value="CYSTEINE DIOXYGENASE"/>
    <property type="match status" value="1"/>
</dbReference>
<reference evidence="7" key="1">
    <citation type="submission" date="2022-11" db="EMBL/GenBank/DDBJ databases">
        <title>Complete Genome Sequences of three Polynucleobacter sp. Subcluster PnecC Strains KF022, KF023, and KF032 Isolated from a Shallow Eutrophic Lake in Japan.</title>
        <authorList>
            <person name="Ogata Y."/>
            <person name="Watanabe K."/>
            <person name="Takemine S."/>
            <person name="Shindo C."/>
            <person name="Kurokawa R."/>
            <person name="Suda W."/>
        </authorList>
    </citation>
    <scope>NUCLEOTIDE SEQUENCE</scope>
    <source>
        <strain evidence="7">KF023</strain>
    </source>
</reference>
<evidence type="ECO:0000256" key="2">
    <source>
        <dbReference type="ARBA" id="ARBA00022723"/>
    </source>
</evidence>
<feature type="binding site" evidence="6">
    <location>
        <position position="92"/>
    </location>
    <ligand>
        <name>Fe cation</name>
        <dbReference type="ChEBI" id="CHEBI:24875"/>
        <note>catalytic</note>
    </ligand>
</feature>
<feature type="binding site" evidence="6">
    <location>
        <position position="94"/>
    </location>
    <ligand>
        <name>Fe cation</name>
        <dbReference type="ChEBI" id="CHEBI:24875"/>
        <note>catalytic</note>
    </ligand>
</feature>
<evidence type="ECO:0008006" key="8">
    <source>
        <dbReference type="Google" id="ProtNLM"/>
    </source>
</evidence>
<dbReference type="InterPro" id="IPR011051">
    <property type="entry name" value="RmlC_Cupin_sf"/>
</dbReference>
<keyword evidence="3" id="KW-0223">Dioxygenase</keyword>
<dbReference type="EMBL" id="AP026973">
    <property type="protein sequence ID" value="BDT76875.1"/>
    <property type="molecule type" value="Genomic_DNA"/>
</dbReference>
<dbReference type="Gene3D" id="2.60.120.10">
    <property type="entry name" value="Jelly Rolls"/>
    <property type="match status" value="1"/>
</dbReference>
<dbReference type="GO" id="GO:0008198">
    <property type="term" value="F:ferrous iron binding"/>
    <property type="evidence" value="ECO:0007669"/>
    <property type="project" value="TreeGrafter"/>
</dbReference>
<feature type="binding site" evidence="6">
    <location>
        <position position="144"/>
    </location>
    <ligand>
        <name>Fe cation</name>
        <dbReference type="ChEBI" id="CHEBI:24875"/>
        <note>catalytic</note>
    </ligand>
</feature>
<dbReference type="Proteomes" id="UP001211097">
    <property type="component" value="Chromosome"/>
</dbReference>
<evidence type="ECO:0000256" key="4">
    <source>
        <dbReference type="ARBA" id="ARBA00023002"/>
    </source>
</evidence>
<dbReference type="AlphaFoldDB" id="A0A9C7FA31"/>
<evidence type="ECO:0000256" key="1">
    <source>
        <dbReference type="ARBA" id="ARBA00006622"/>
    </source>
</evidence>
<evidence type="ECO:0000256" key="5">
    <source>
        <dbReference type="ARBA" id="ARBA00023004"/>
    </source>
</evidence>
<proteinExistence type="inferred from homology"/>
<accession>A0A9C7FA31</accession>
<dbReference type="PANTHER" id="PTHR12918:SF1">
    <property type="entry name" value="CYSTEINE DIOXYGENASE TYPE 1"/>
    <property type="match status" value="1"/>
</dbReference>
<dbReference type="KEGG" id="pyt:PKF023_06780"/>
<dbReference type="InterPro" id="IPR010300">
    <property type="entry name" value="CDO_1"/>
</dbReference>
<name>A0A9C7FA31_9BURK</name>
<dbReference type="Gene3D" id="1.20.5.440">
    <property type="entry name" value="ATP synthase delta/epsilon subunit, C-terminal domain"/>
    <property type="match status" value="1"/>
</dbReference>